<keyword evidence="3" id="KW-0804">Transcription</keyword>
<dbReference type="PANTHER" id="PTHR43537">
    <property type="entry name" value="TRANSCRIPTIONAL REGULATOR, GNTR FAMILY"/>
    <property type="match status" value="1"/>
</dbReference>
<dbReference type="SMART" id="SM00895">
    <property type="entry name" value="FCD"/>
    <property type="match status" value="1"/>
</dbReference>
<dbReference type="InterPro" id="IPR036390">
    <property type="entry name" value="WH_DNA-bd_sf"/>
</dbReference>
<dbReference type="SUPFAM" id="SSF48008">
    <property type="entry name" value="GntR ligand-binding domain-like"/>
    <property type="match status" value="1"/>
</dbReference>
<dbReference type="GO" id="GO:0003700">
    <property type="term" value="F:DNA-binding transcription factor activity"/>
    <property type="evidence" value="ECO:0007669"/>
    <property type="project" value="InterPro"/>
</dbReference>
<organism evidence="5 6">
    <name type="scientific">Ancylobacter aquaticus</name>
    <dbReference type="NCBI Taxonomy" id="100"/>
    <lineage>
        <taxon>Bacteria</taxon>
        <taxon>Pseudomonadati</taxon>
        <taxon>Pseudomonadota</taxon>
        <taxon>Alphaproteobacteria</taxon>
        <taxon>Hyphomicrobiales</taxon>
        <taxon>Xanthobacteraceae</taxon>
        <taxon>Ancylobacter</taxon>
    </lineage>
</organism>
<dbReference type="InterPro" id="IPR011711">
    <property type="entry name" value="GntR_C"/>
</dbReference>
<accession>A0A4R1HCD3</accession>
<dbReference type="AlphaFoldDB" id="A0A4R1HCD3"/>
<dbReference type="PANTHER" id="PTHR43537:SF24">
    <property type="entry name" value="GLUCONATE OPERON TRANSCRIPTIONAL REPRESSOR"/>
    <property type="match status" value="1"/>
</dbReference>
<evidence type="ECO:0000256" key="1">
    <source>
        <dbReference type="ARBA" id="ARBA00023015"/>
    </source>
</evidence>
<keyword evidence="1" id="KW-0805">Transcription regulation</keyword>
<dbReference type="Gene3D" id="1.10.10.10">
    <property type="entry name" value="Winged helix-like DNA-binding domain superfamily/Winged helix DNA-binding domain"/>
    <property type="match status" value="1"/>
</dbReference>
<sequence length="223" mass="25219">MKTKARASAQLRVESSVPHIQAEIERLIANGEIDAGERVKEAVIAQLLGVSRGPVREACRLLERVGLLKSVMNKGFYVRSLSAKEALDLYDLRRNLFGMAGRLAAPRIDDLKIQGLEQVYNAMNEAISENDTVRFYNLNTDFHQQVVEYADNYRLTEIWPTLESELQLFRRQGLYTVASMQNSNREHRVILDALASGNPELAQRATEQHIAEGKVRLLRNING</sequence>
<dbReference type="OrthoDB" id="7846328at2"/>
<dbReference type="InterPro" id="IPR000524">
    <property type="entry name" value="Tscrpt_reg_HTH_GntR"/>
</dbReference>
<dbReference type="Proteomes" id="UP000295030">
    <property type="component" value="Unassembled WGS sequence"/>
</dbReference>
<dbReference type="Pfam" id="PF07729">
    <property type="entry name" value="FCD"/>
    <property type="match status" value="1"/>
</dbReference>
<protein>
    <submittedName>
        <fullName evidence="5">GntR family transcriptional regulator</fullName>
    </submittedName>
</protein>
<dbReference type="EMBL" id="SMFY01000005">
    <property type="protein sequence ID" value="TCK19684.1"/>
    <property type="molecule type" value="Genomic_DNA"/>
</dbReference>
<reference evidence="5 6" key="1">
    <citation type="submission" date="2019-03" db="EMBL/GenBank/DDBJ databases">
        <title>Genomic Encyclopedia of Type Strains, Phase IV (KMG-IV): sequencing the most valuable type-strain genomes for metagenomic binning, comparative biology and taxonomic classification.</title>
        <authorList>
            <person name="Goeker M."/>
        </authorList>
    </citation>
    <scope>NUCLEOTIDE SEQUENCE [LARGE SCALE GENOMIC DNA]</scope>
    <source>
        <strain evidence="5 6">DSM 101</strain>
    </source>
</reference>
<name>A0A4R1HCD3_ANCAQ</name>
<evidence type="ECO:0000313" key="6">
    <source>
        <dbReference type="Proteomes" id="UP000295030"/>
    </source>
</evidence>
<dbReference type="InterPro" id="IPR036388">
    <property type="entry name" value="WH-like_DNA-bd_sf"/>
</dbReference>
<comment type="caution">
    <text evidence="5">The sequence shown here is derived from an EMBL/GenBank/DDBJ whole genome shotgun (WGS) entry which is preliminary data.</text>
</comment>
<dbReference type="InterPro" id="IPR008920">
    <property type="entry name" value="TF_FadR/GntR_C"/>
</dbReference>
<dbReference type="RefSeq" id="WP_131837192.1">
    <property type="nucleotide sequence ID" value="NZ_SMFY01000005.1"/>
</dbReference>
<dbReference type="Gene3D" id="1.20.120.530">
    <property type="entry name" value="GntR ligand-binding domain-like"/>
    <property type="match status" value="1"/>
</dbReference>
<feature type="domain" description="HTH gntR-type" evidence="4">
    <location>
        <begin position="14"/>
        <end position="81"/>
    </location>
</feature>
<keyword evidence="6" id="KW-1185">Reference proteome</keyword>
<dbReference type="PROSITE" id="PS50949">
    <property type="entry name" value="HTH_GNTR"/>
    <property type="match status" value="1"/>
</dbReference>
<evidence type="ECO:0000256" key="2">
    <source>
        <dbReference type="ARBA" id="ARBA00023125"/>
    </source>
</evidence>
<evidence type="ECO:0000256" key="3">
    <source>
        <dbReference type="ARBA" id="ARBA00023163"/>
    </source>
</evidence>
<dbReference type="SUPFAM" id="SSF46785">
    <property type="entry name" value="Winged helix' DNA-binding domain"/>
    <property type="match status" value="1"/>
</dbReference>
<dbReference type="SMART" id="SM00345">
    <property type="entry name" value="HTH_GNTR"/>
    <property type="match status" value="1"/>
</dbReference>
<evidence type="ECO:0000313" key="5">
    <source>
        <dbReference type="EMBL" id="TCK19684.1"/>
    </source>
</evidence>
<gene>
    <name evidence="5" type="ORF">EV667_4134</name>
</gene>
<dbReference type="Pfam" id="PF00392">
    <property type="entry name" value="GntR"/>
    <property type="match status" value="1"/>
</dbReference>
<proteinExistence type="predicted"/>
<dbReference type="GO" id="GO:0003677">
    <property type="term" value="F:DNA binding"/>
    <property type="evidence" value="ECO:0007669"/>
    <property type="project" value="UniProtKB-KW"/>
</dbReference>
<evidence type="ECO:0000259" key="4">
    <source>
        <dbReference type="PROSITE" id="PS50949"/>
    </source>
</evidence>
<keyword evidence="2" id="KW-0238">DNA-binding</keyword>